<dbReference type="Proteomes" id="UP000239522">
    <property type="component" value="Unassembled WGS sequence"/>
</dbReference>
<comment type="caution">
    <text evidence="1">The sequence shown here is derived from an EMBL/GenBank/DDBJ whole genome shotgun (WGS) entry which is preliminary data.</text>
</comment>
<dbReference type="InterPro" id="IPR036895">
    <property type="entry name" value="Uracil-DNA_glycosylase-like_sf"/>
</dbReference>
<dbReference type="AlphaFoldDB" id="A0A2S7KX87"/>
<organism evidence="1 2">
    <name type="scientific">Polaribacter filamentus</name>
    <dbReference type="NCBI Taxonomy" id="53483"/>
    <lineage>
        <taxon>Bacteria</taxon>
        <taxon>Pseudomonadati</taxon>
        <taxon>Bacteroidota</taxon>
        <taxon>Flavobacteriia</taxon>
        <taxon>Flavobacteriales</taxon>
        <taxon>Flavobacteriaceae</taxon>
    </lineage>
</organism>
<proteinExistence type="predicted"/>
<dbReference type="OrthoDB" id="1246703at2"/>
<name>A0A2S7KX87_9FLAO</name>
<dbReference type="EMBL" id="MQUA01000013">
    <property type="protein sequence ID" value="PQB07272.1"/>
    <property type="molecule type" value="Genomic_DNA"/>
</dbReference>
<sequence length="208" mass="24157">MLPIRFKPFVGTEYQKQDFKILILGESHYLNGSDFIDYLDGNKKVELITNNVVNGYLNYKKTGKSYANWMNTFTKFSNVLNGKKSSIKETVEFWQSSSFYNYVQAPTKGPRISPSEEEFKQSFDALTEVVEEIKPNLIFFWGHRLWNNFPKDNYGSLINGNEKIHFLKFSYNLPIIVMPHPSSSKFNYGIKDEIKDYLNVIKTVGNTV</sequence>
<accession>A0A2S7KX87</accession>
<protein>
    <submittedName>
        <fullName evidence="1">Uncharacterized protein</fullName>
    </submittedName>
</protein>
<reference evidence="1 2" key="1">
    <citation type="submission" date="2016-11" db="EMBL/GenBank/DDBJ databases">
        <title>Trade-off between light-utilization and light-protection in marine flavobacteria.</title>
        <authorList>
            <person name="Kumagai Y."/>
        </authorList>
    </citation>
    <scope>NUCLEOTIDE SEQUENCE [LARGE SCALE GENOMIC DNA]</scope>
    <source>
        <strain evidence="1 2">ATCC 700397</strain>
    </source>
</reference>
<dbReference type="Gene3D" id="3.40.470.10">
    <property type="entry name" value="Uracil-DNA glycosylase-like domain"/>
    <property type="match status" value="1"/>
</dbReference>
<keyword evidence="2" id="KW-1185">Reference proteome</keyword>
<evidence type="ECO:0000313" key="2">
    <source>
        <dbReference type="Proteomes" id="UP000239522"/>
    </source>
</evidence>
<dbReference type="RefSeq" id="WP_104809503.1">
    <property type="nucleotide sequence ID" value="NZ_MQUA01000013.1"/>
</dbReference>
<evidence type="ECO:0000313" key="1">
    <source>
        <dbReference type="EMBL" id="PQB07272.1"/>
    </source>
</evidence>
<gene>
    <name evidence="1" type="ORF">BST83_08980</name>
</gene>